<comment type="caution">
    <text evidence="5">The sequence shown here is derived from an EMBL/GenBank/DDBJ whole genome shotgun (WGS) entry which is preliminary data.</text>
</comment>
<dbReference type="Proteomes" id="UP000223527">
    <property type="component" value="Unassembled WGS sequence"/>
</dbReference>
<evidence type="ECO:0000259" key="4">
    <source>
        <dbReference type="PROSITE" id="PS50110"/>
    </source>
</evidence>
<dbReference type="Pfam" id="PF00072">
    <property type="entry name" value="Response_reg"/>
    <property type="match status" value="1"/>
</dbReference>
<proteinExistence type="predicted"/>
<dbReference type="PROSITE" id="PS50110">
    <property type="entry name" value="RESPONSE_REGULATORY"/>
    <property type="match status" value="1"/>
</dbReference>
<feature type="domain" description="Response regulatory" evidence="4">
    <location>
        <begin position="4"/>
        <end position="119"/>
    </location>
</feature>
<protein>
    <submittedName>
        <fullName evidence="5">Response regulator</fullName>
    </submittedName>
</protein>
<evidence type="ECO:0000313" key="5">
    <source>
        <dbReference type="EMBL" id="PHK93292.1"/>
    </source>
</evidence>
<dbReference type="InterPro" id="IPR011006">
    <property type="entry name" value="CheY-like_superfamily"/>
</dbReference>
<evidence type="ECO:0000256" key="3">
    <source>
        <dbReference type="PROSITE-ProRule" id="PRU00169"/>
    </source>
</evidence>
<dbReference type="Gene3D" id="3.40.50.2300">
    <property type="match status" value="1"/>
</dbReference>
<accession>A0A2C6XXM4</accession>
<dbReference type="InterPro" id="IPR001789">
    <property type="entry name" value="Sig_transdc_resp-reg_receiver"/>
</dbReference>
<evidence type="ECO:0000256" key="1">
    <source>
        <dbReference type="ARBA" id="ARBA00022553"/>
    </source>
</evidence>
<dbReference type="SMART" id="SM00448">
    <property type="entry name" value="REC"/>
    <property type="match status" value="1"/>
</dbReference>
<evidence type="ECO:0000256" key="2">
    <source>
        <dbReference type="ARBA" id="ARBA00023012"/>
    </source>
</evidence>
<dbReference type="CDD" id="cd00156">
    <property type="entry name" value="REC"/>
    <property type="match status" value="1"/>
</dbReference>
<dbReference type="OrthoDB" id="7569831at2"/>
<gene>
    <name evidence="5" type="ORF">CR162_19440</name>
</gene>
<dbReference type="AlphaFoldDB" id="A0A2C6XXM4"/>
<evidence type="ECO:0000313" key="6">
    <source>
        <dbReference type="Proteomes" id="UP000223527"/>
    </source>
</evidence>
<dbReference type="RefSeq" id="WP_099097175.1">
    <property type="nucleotide sequence ID" value="NZ_PDNU01000054.1"/>
</dbReference>
<reference evidence="5 6" key="1">
    <citation type="submission" date="2017-10" db="EMBL/GenBank/DDBJ databases">
        <authorList>
            <person name="Banno H."/>
            <person name="Chua N.-H."/>
        </authorList>
    </citation>
    <scope>NUCLEOTIDE SEQUENCE [LARGE SCALE GENOMIC DNA]</scope>
    <source>
        <strain evidence="5 6">YW11</strain>
    </source>
</reference>
<feature type="modified residue" description="4-aspartylphosphate" evidence="3">
    <location>
        <position position="55"/>
    </location>
</feature>
<dbReference type="PANTHER" id="PTHR44591:SF14">
    <property type="entry name" value="PROTEIN PILG"/>
    <property type="match status" value="1"/>
</dbReference>
<name>A0A2C6XXM4_9PROT</name>
<dbReference type="PANTHER" id="PTHR44591">
    <property type="entry name" value="STRESS RESPONSE REGULATOR PROTEIN 1"/>
    <property type="match status" value="1"/>
</dbReference>
<sequence>MAPTLLIVDDSKLARIVAAKAVAALQPEWRRAEAGNAAEALERIGGGGVDVVLVDYNMPERNGLELAAEIRARHPAMPVALLTANVQDEIIAQARALKLAFVPKPATEEGLRGFLAAAALRLRQGAA</sequence>
<keyword evidence="2" id="KW-0902">Two-component regulatory system</keyword>
<dbReference type="EMBL" id="PDNU01000054">
    <property type="protein sequence ID" value="PHK93292.1"/>
    <property type="molecule type" value="Genomic_DNA"/>
</dbReference>
<keyword evidence="6" id="KW-1185">Reference proteome</keyword>
<organism evidence="5 6">
    <name type="scientific">Teichococcus rhizosphaerae</name>
    <dbReference type="NCBI Taxonomy" id="1335062"/>
    <lineage>
        <taxon>Bacteria</taxon>
        <taxon>Pseudomonadati</taxon>
        <taxon>Pseudomonadota</taxon>
        <taxon>Alphaproteobacteria</taxon>
        <taxon>Acetobacterales</taxon>
        <taxon>Roseomonadaceae</taxon>
        <taxon>Roseomonas</taxon>
    </lineage>
</organism>
<keyword evidence="1 3" id="KW-0597">Phosphoprotein</keyword>
<dbReference type="SUPFAM" id="SSF52172">
    <property type="entry name" value="CheY-like"/>
    <property type="match status" value="1"/>
</dbReference>
<dbReference type="GO" id="GO:0000160">
    <property type="term" value="P:phosphorelay signal transduction system"/>
    <property type="evidence" value="ECO:0007669"/>
    <property type="project" value="UniProtKB-KW"/>
</dbReference>
<dbReference type="InterPro" id="IPR050595">
    <property type="entry name" value="Bact_response_regulator"/>
</dbReference>